<dbReference type="InterPro" id="IPR013222">
    <property type="entry name" value="Glyco_hyd_98_carb-bd"/>
</dbReference>
<dbReference type="InterPro" id="IPR008979">
    <property type="entry name" value="Galactose-bd-like_sf"/>
</dbReference>
<proteinExistence type="predicted"/>
<evidence type="ECO:0000313" key="2">
    <source>
        <dbReference type="EMBL" id="MDC2888987.1"/>
    </source>
</evidence>
<accession>A0ABT5FBS3</accession>
<evidence type="ECO:0000259" key="1">
    <source>
        <dbReference type="SMART" id="SM00776"/>
    </source>
</evidence>
<feature type="domain" description="Glycosyl hydrolase family 98 putative carbohydrate-binding module" evidence="1">
    <location>
        <begin position="88"/>
        <end position="232"/>
    </location>
</feature>
<protein>
    <submittedName>
        <fullName evidence="2">NPCBM/NEW2 domain-containing protein</fullName>
    </submittedName>
</protein>
<name>A0ABT5FBS3_9GAMM</name>
<dbReference type="EMBL" id="JAQOMS010000002">
    <property type="protein sequence ID" value="MDC2888987.1"/>
    <property type="molecule type" value="Genomic_DNA"/>
</dbReference>
<dbReference type="Gene3D" id="2.60.120.1060">
    <property type="entry name" value="NPCBM/NEW2 domain"/>
    <property type="match status" value="1"/>
</dbReference>
<dbReference type="SMART" id="SM00776">
    <property type="entry name" value="NPCBM"/>
    <property type="match status" value="1"/>
</dbReference>
<comment type="caution">
    <text evidence="2">The sequence shown here is derived from an EMBL/GenBank/DDBJ whole genome shotgun (WGS) entry which is preliminary data.</text>
</comment>
<keyword evidence="3" id="KW-1185">Reference proteome</keyword>
<sequence>MHVNGEKTKRTFHIYVDSAEKPIVANLDGIDIQLMPVIDAYANGRLEEAKSLINEILPIFSGTHSGRLLTHLFELSLTPTLLNLASIEKDHVYLSEVRAMTNQVGWDRLYRDSFFSDNLQNSVFLKIGGAIHTKGLYAHSPSKISYAVRKEWKTFKTIVGLRDAIGVSAGSAQFVIQGDDKILYTSKVLKRPETEVITVDISDVSTLTLIVKNGGKSNSYSWSVWAEPLLLR</sequence>
<evidence type="ECO:0000313" key="3">
    <source>
        <dbReference type="Proteomes" id="UP001528411"/>
    </source>
</evidence>
<dbReference type="Proteomes" id="UP001528411">
    <property type="component" value="Unassembled WGS sequence"/>
</dbReference>
<organism evidence="2 3">
    <name type="scientific">Psychrosphaera algicola</name>
    <dbReference type="NCBI Taxonomy" id="3023714"/>
    <lineage>
        <taxon>Bacteria</taxon>
        <taxon>Pseudomonadati</taxon>
        <taxon>Pseudomonadota</taxon>
        <taxon>Gammaproteobacteria</taxon>
        <taxon>Alteromonadales</taxon>
        <taxon>Pseudoalteromonadaceae</taxon>
        <taxon>Psychrosphaera</taxon>
    </lineage>
</organism>
<gene>
    <name evidence="2" type="ORF">PN838_09660</name>
</gene>
<reference evidence="2 3" key="1">
    <citation type="submission" date="2023-01" db="EMBL/GenBank/DDBJ databases">
        <title>Psychrosphaera sp. nov., isolated from marine algae.</title>
        <authorList>
            <person name="Bayburt H."/>
            <person name="Choi B.J."/>
            <person name="Kim J.M."/>
            <person name="Choi D.G."/>
            <person name="Jeon C.O."/>
        </authorList>
    </citation>
    <scope>NUCLEOTIDE SEQUENCE [LARGE SCALE GENOMIC DNA]</scope>
    <source>
        <strain evidence="2 3">G1-22</strain>
    </source>
</reference>
<dbReference type="RefSeq" id="WP_272180526.1">
    <property type="nucleotide sequence ID" value="NZ_JAQOMS010000002.1"/>
</dbReference>
<dbReference type="Pfam" id="PF08305">
    <property type="entry name" value="NPCBM"/>
    <property type="match status" value="1"/>
</dbReference>
<dbReference type="SUPFAM" id="SSF49785">
    <property type="entry name" value="Galactose-binding domain-like"/>
    <property type="match status" value="1"/>
</dbReference>
<dbReference type="InterPro" id="IPR038637">
    <property type="entry name" value="NPCBM_sf"/>
</dbReference>